<keyword evidence="2" id="KW-0472">Membrane</keyword>
<protein>
    <submittedName>
        <fullName evidence="3">Uncharacterized protein</fullName>
    </submittedName>
</protein>
<dbReference type="EMBL" id="JBEZAE010000004">
    <property type="protein sequence ID" value="MEU7070517.1"/>
    <property type="molecule type" value="Genomic_DNA"/>
</dbReference>
<dbReference type="RefSeq" id="WP_358477557.1">
    <property type="nucleotide sequence ID" value="NZ_JBEZAE010000004.1"/>
</dbReference>
<feature type="transmembrane region" description="Helical" evidence="2">
    <location>
        <begin position="27"/>
        <end position="49"/>
    </location>
</feature>
<keyword evidence="2" id="KW-1133">Transmembrane helix</keyword>
<feature type="region of interest" description="Disordered" evidence="1">
    <location>
        <begin position="1"/>
        <end position="24"/>
    </location>
</feature>
<gene>
    <name evidence="3" type="ORF">AB0A88_10270</name>
</gene>
<accession>A0ABV3C6X7</accession>
<evidence type="ECO:0000313" key="4">
    <source>
        <dbReference type="Proteomes" id="UP001551329"/>
    </source>
</evidence>
<reference evidence="3 4" key="1">
    <citation type="submission" date="2024-06" db="EMBL/GenBank/DDBJ databases">
        <title>The Natural Products Discovery Center: Release of the First 8490 Sequenced Strains for Exploring Actinobacteria Biosynthetic Diversity.</title>
        <authorList>
            <person name="Kalkreuter E."/>
            <person name="Kautsar S.A."/>
            <person name="Yang D."/>
            <person name="Bader C.D."/>
            <person name="Teijaro C.N."/>
            <person name="Fluegel L."/>
            <person name="Davis C.M."/>
            <person name="Simpson J.R."/>
            <person name="Lauterbach L."/>
            <person name="Steele A.D."/>
            <person name="Gui C."/>
            <person name="Meng S."/>
            <person name="Li G."/>
            <person name="Viehrig K."/>
            <person name="Ye F."/>
            <person name="Su P."/>
            <person name="Kiefer A.F."/>
            <person name="Nichols A."/>
            <person name="Cepeda A.J."/>
            <person name="Yan W."/>
            <person name="Fan B."/>
            <person name="Jiang Y."/>
            <person name="Adhikari A."/>
            <person name="Zheng C.-J."/>
            <person name="Schuster L."/>
            <person name="Cowan T.M."/>
            <person name="Smanski M.J."/>
            <person name="Chevrette M.G."/>
            <person name="De Carvalho L.P.S."/>
            <person name="Shen B."/>
        </authorList>
    </citation>
    <scope>NUCLEOTIDE SEQUENCE [LARGE SCALE GENOMIC DNA]</scope>
    <source>
        <strain evidence="3 4">NPDC045974</strain>
    </source>
</reference>
<evidence type="ECO:0000256" key="1">
    <source>
        <dbReference type="SAM" id="MobiDB-lite"/>
    </source>
</evidence>
<dbReference type="Proteomes" id="UP001551329">
    <property type="component" value="Unassembled WGS sequence"/>
</dbReference>
<proteinExistence type="predicted"/>
<comment type="caution">
    <text evidence="3">The sequence shown here is derived from an EMBL/GenBank/DDBJ whole genome shotgun (WGS) entry which is preliminary data.</text>
</comment>
<keyword evidence="4" id="KW-1185">Reference proteome</keyword>
<sequence>MHHDDEPGSTRARWGTSRSYDTPRNPVGLALVLIVVTLLCVGTMLILVANRAGPFAPPPAVGPDARSGGGAP</sequence>
<evidence type="ECO:0000313" key="3">
    <source>
        <dbReference type="EMBL" id="MEU7070517.1"/>
    </source>
</evidence>
<feature type="region of interest" description="Disordered" evidence="1">
    <location>
        <begin position="53"/>
        <end position="72"/>
    </location>
</feature>
<keyword evidence="2" id="KW-0812">Transmembrane</keyword>
<name>A0ABV3C6X7_9ACTN</name>
<evidence type="ECO:0000256" key="2">
    <source>
        <dbReference type="SAM" id="Phobius"/>
    </source>
</evidence>
<organism evidence="3 4">
    <name type="scientific">Streptomyces narbonensis</name>
    <dbReference type="NCBI Taxonomy" id="67333"/>
    <lineage>
        <taxon>Bacteria</taxon>
        <taxon>Bacillati</taxon>
        <taxon>Actinomycetota</taxon>
        <taxon>Actinomycetes</taxon>
        <taxon>Kitasatosporales</taxon>
        <taxon>Streptomycetaceae</taxon>
        <taxon>Streptomyces</taxon>
    </lineage>
</organism>